<accession>A0A2N7VRG4</accession>
<sequence length="160" mass="17935">MPIICHYTLNKKQTSFLQCPGLGSIPAFSGKDQYVNDPAATAVAKKGPIPAGTYYIIDRQTGGRYPEVEDAIHDIITNTHRREWFSLYSTSPPIGDYMNVKGVLRGNFRIHPVGRFGESDGCITLTHPTQFEQLRAFLHSQKTEKIPGTELFYYGKVVVQ</sequence>
<gene>
    <name evidence="2" type="ORF">C0Z18_13030</name>
</gene>
<dbReference type="InterPro" id="IPR021225">
    <property type="entry name" value="Tlde1_dom"/>
</dbReference>
<evidence type="ECO:0000259" key="1">
    <source>
        <dbReference type="Pfam" id="PF10908"/>
    </source>
</evidence>
<evidence type="ECO:0000313" key="2">
    <source>
        <dbReference type="EMBL" id="PMS19748.1"/>
    </source>
</evidence>
<dbReference type="Proteomes" id="UP000235616">
    <property type="component" value="Unassembled WGS sequence"/>
</dbReference>
<reference evidence="2 3" key="1">
    <citation type="submission" date="2018-01" db="EMBL/GenBank/DDBJ databases">
        <title>Whole genome analyses suggest that Burkholderia sensu lato contains two further novel genera in the rhizoxinica-symbiotica group Mycetohabitans gen. nov., and Trinickia gen. nov.: implications for the evolution of diazotrophy and nodulation in the Burkholderiaceae.</title>
        <authorList>
            <person name="Estrada-de los Santos P."/>
            <person name="Palmer M."/>
            <person name="Chavez-Ramirez B."/>
            <person name="Beukes C."/>
            <person name="Steenkamp E.T."/>
            <person name="Hirsch A.M."/>
            <person name="Manyaka P."/>
            <person name="Maluk M."/>
            <person name="Lafos M."/>
            <person name="Crook M."/>
            <person name="Gross E."/>
            <person name="Simon M.F."/>
            <person name="Bueno dos Reis Junior F."/>
            <person name="Poole P.S."/>
            <person name="Venter S.N."/>
            <person name="James E.K."/>
        </authorList>
    </citation>
    <scope>NUCLEOTIDE SEQUENCE [LARGE SCALE GENOMIC DNA]</scope>
    <source>
        <strain evidence="2 3">GIMN1.004</strain>
    </source>
</reference>
<name>A0A2N7VRG4_9BURK</name>
<dbReference type="Pfam" id="PF10908">
    <property type="entry name" value="Tlde1_dom"/>
    <property type="match status" value="1"/>
</dbReference>
<evidence type="ECO:0000313" key="3">
    <source>
        <dbReference type="Proteomes" id="UP000235616"/>
    </source>
</evidence>
<keyword evidence="3" id="KW-1185">Reference proteome</keyword>
<comment type="caution">
    <text evidence="2">The sequence shown here is derived from an EMBL/GenBank/DDBJ whole genome shotgun (WGS) entry which is preliminary data.</text>
</comment>
<dbReference type="RefSeq" id="WP_102645820.1">
    <property type="nucleotide sequence ID" value="NZ_PNYA01000010.1"/>
</dbReference>
<proteinExistence type="predicted"/>
<dbReference type="AlphaFoldDB" id="A0A2N7VRG4"/>
<protein>
    <recommendedName>
        <fullName evidence="1">Tlde1 domain-containing protein</fullName>
    </recommendedName>
</protein>
<dbReference type="EMBL" id="PNYA01000010">
    <property type="protein sequence ID" value="PMS19748.1"/>
    <property type="molecule type" value="Genomic_DNA"/>
</dbReference>
<dbReference type="OrthoDB" id="6490254at2"/>
<feature type="domain" description="Tlde1" evidence="1">
    <location>
        <begin position="25"/>
        <end position="148"/>
    </location>
</feature>
<organism evidence="2 3">
    <name type="scientific">Trinickia dabaoshanensis</name>
    <dbReference type="NCBI Taxonomy" id="564714"/>
    <lineage>
        <taxon>Bacteria</taxon>
        <taxon>Pseudomonadati</taxon>
        <taxon>Pseudomonadota</taxon>
        <taxon>Betaproteobacteria</taxon>
        <taxon>Burkholderiales</taxon>
        <taxon>Burkholderiaceae</taxon>
        <taxon>Trinickia</taxon>
    </lineage>
</organism>